<keyword evidence="1" id="KW-0472">Membrane</keyword>
<dbReference type="Proteomes" id="UP001302812">
    <property type="component" value="Unassembled WGS sequence"/>
</dbReference>
<dbReference type="EMBL" id="MU853336">
    <property type="protein sequence ID" value="KAK4114539.1"/>
    <property type="molecule type" value="Genomic_DNA"/>
</dbReference>
<keyword evidence="1" id="KW-1133">Transmembrane helix</keyword>
<gene>
    <name evidence="3" type="ORF">N656DRAFT_705558</name>
</gene>
<comment type="caution">
    <text evidence="3">The sequence shown here is derived from an EMBL/GenBank/DDBJ whole genome shotgun (WGS) entry which is preliminary data.</text>
</comment>
<evidence type="ECO:0000313" key="3">
    <source>
        <dbReference type="EMBL" id="KAK4114539.1"/>
    </source>
</evidence>
<dbReference type="Pfam" id="PF26113">
    <property type="entry name" value="GH16_XgeA"/>
    <property type="match status" value="1"/>
</dbReference>
<dbReference type="GO" id="GO:0004553">
    <property type="term" value="F:hydrolase activity, hydrolyzing O-glycosyl compounds"/>
    <property type="evidence" value="ECO:0007669"/>
    <property type="project" value="InterPro"/>
</dbReference>
<name>A0AAN6THG5_9PEZI</name>
<reference evidence="3" key="2">
    <citation type="submission" date="2023-05" db="EMBL/GenBank/DDBJ databases">
        <authorList>
            <consortium name="Lawrence Berkeley National Laboratory"/>
            <person name="Steindorff A."/>
            <person name="Hensen N."/>
            <person name="Bonometti L."/>
            <person name="Westerberg I."/>
            <person name="Brannstrom I.O."/>
            <person name="Guillou S."/>
            <person name="Cros-Aarteil S."/>
            <person name="Calhoun S."/>
            <person name="Haridas S."/>
            <person name="Kuo A."/>
            <person name="Mondo S."/>
            <person name="Pangilinan J."/>
            <person name="Riley R."/>
            <person name="Labutti K."/>
            <person name="Andreopoulos B."/>
            <person name="Lipzen A."/>
            <person name="Chen C."/>
            <person name="Yanf M."/>
            <person name="Daum C."/>
            <person name="Ng V."/>
            <person name="Clum A."/>
            <person name="Ohm R."/>
            <person name="Martin F."/>
            <person name="Silar P."/>
            <person name="Natvig D."/>
            <person name="Lalanne C."/>
            <person name="Gautier V."/>
            <person name="Ament-Velasquez S.L."/>
            <person name="Kruys A."/>
            <person name="Hutchinson M.I."/>
            <person name="Powell A.J."/>
            <person name="Barry K."/>
            <person name="Miller A.N."/>
            <person name="Grigoriev I.V."/>
            <person name="Debuchy R."/>
            <person name="Gladieux P."/>
            <person name="Thoren M.H."/>
            <person name="Johannesson H."/>
        </authorList>
    </citation>
    <scope>NUCLEOTIDE SEQUENCE</scope>
    <source>
        <strain evidence="3">CBS 508.74</strain>
    </source>
</reference>
<dbReference type="Gene3D" id="2.60.120.200">
    <property type="match status" value="1"/>
</dbReference>
<feature type="transmembrane region" description="Helical" evidence="1">
    <location>
        <begin position="23"/>
        <end position="45"/>
    </location>
</feature>
<proteinExistence type="predicted"/>
<keyword evidence="4" id="KW-1185">Reference proteome</keyword>
<dbReference type="GO" id="GO:0009251">
    <property type="term" value="P:glucan catabolic process"/>
    <property type="evidence" value="ECO:0007669"/>
    <property type="project" value="TreeGrafter"/>
</dbReference>
<reference evidence="3" key="1">
    <citation type="journal article" date="2023" name="Mol. Phylogenet. Evol.">
        <title>Genome-scale phylogeny and comparative genomics of the fungal order Sordariales.</title>
        <authorList>
            <person name="Hensen N."/>
            <person name="Bonometti L."/>
            <person name="Westerberg I."/>
            <person name="Brannstrom I.O."/>
            <person name="Guillou S."/>
            <person name="Cros-Aarteil S."/>
            <person name="Calhoun S."/>
            <person name="Haridas S."/>
            <person name="Kuo A."/>
            <person name="Mondo S."/>
            <person name="Pangilinan J."/>
            <person name="Riley R."/>
            <person name="LaButti K."/>
            <person name="Andreopoulos B."/>
            <person name="Lipzen A."/>
            <person name="Chen C."/>
            <person name="Yan M."/>
            <person name="Daum C."/>
            <person name="Ng V."/>
            <person name="Clum A."/>
            <person name="Steindorff A."/>
            <person name="Ohm R.A."/>
            <person name="Martin F."/>
            <person name="Silar P."/>
            <person name="Natvig D.O."/>
            <person name="Lalanne C."/>
            <person name="Gautier V."/>
            <person name="Ament-Velasquez S.L."/>
            <person name="Kruys A."/>
            <person name="Hutchinson M.I."/>
            <person name="Powell A.J."/>
            <person name="Barry K."/>
            <person name="Miller A.N."/>
            <person name="Grigoriev I.V."/>
            <person name="Debuchy R."/>
            <person name="Gladieux P."/>
            <person name="Hiltunen Thoren M."/>
            <person name="Johannesson H."/>
        </authorList>
    </citation>
    <scope>NUCLEOTIDE SEQUENCE</scope>
    <source>
        <strain evidence="3">CBS 508.74</strain>
    </source>
</reference>
<dbReference type="PROSITE" id="PS51762">
    <property type="entry name" value="GH16_2"/>
    <property type="match status" value="1"/>
</dbReference>
<evidence type="ECO:0000256" key="1">
    <source>
        <dbReference type="SAM" id="Phobius"/>
    </source>
</evidence>
<feature type="domain" description="GH16" evidence="2">
    <location>
        <begin position="47"/>
        <end position="372"/>
    </location>
</feature>
<dbReference type="CDD" id="cd02181">
    <property type="entry name" value="GH16_fungal_Lam16A_glucanase"/>
    <property type="match status" value="1"/>
</dbReference>
<dbReference type="PANTHER" id="PTHR10963">
    <property type="entry name" value="GLYCOSYL HYDROLASE-RELATED"/>
    <property type="match status" value="1"/>
</dbReference>
<dbReference type="InterPro" id="IPR000757">
    <property type="entry name" value="Beta-glucanase-like"/>
</dbReference>
<dbReference type="InterPro" id="IPR050546">
    <property type="entry name" value="Glycosyl_Hydrlase_16"/>
</dbReference>
<dbReference type="InterPro" id="IPR013320">
    <property type="entry name" value="ConA-like_dom_sf"/>
</dbReference>
<dbReference type="SUPFAM" id="SSF49899">
    <property type="entry name" value="Concanavalin A-like lectins/glucanases"/>
    <property type="match status" value="1"/>
</dbReference>
<accession>A0AAN6THG5</accession>
<dbReference type="AlphaFoldDB" id="A0AAN6THG5"/>
<evidence type="ECO:0000313" key="4">
    <source>
        <dbReference type="Proteomes" id="UP001302812"/>
    </source>
</evidence>
<protein>
    <submittedName>
        <fullName evidence="3">Glycoside hydrolase family 16 protein</fullName>
    </submittedName>
</protein>
<keyword evidence="3" id="KW-0378">Hydrolase</keyword>
<organism evidence="3 4">
    <name type="scientific">Canariomyces notabilis</name>
    <dbReference type="NCBI Taxonomy" id="2074819"/>
    <lineage>
        <taxon>Eukaryota</taxon>
        <taxon>Fungi</taxon>
        <taxon>Dikarya</taxon>
        <taxon>Ascomycota</taxon>
        <taxon>Pezizomycotina</taxon>
        <taxon>Sordariomycetes</taxon>
        <taxon>Sordariomycetidae</taxon>
        <taxon>Sordariales</taxon>
        <taxon>Chaetomiaceae</taxon>
        <taxon>Canariomyces</taxon>
    </lineage>
</organism>
<dbReference type="PANTHER" id="PTHR10963:SF42">
    <property type="entry name" value="PUTATIVE (AFU_ORTHOLOGUE AFUA_5G02280)-RELATED"/>
    <property type="match status" value="1"/>
</dbReference>
<keyword evidence="1" id="KW-0812">Transmembrane</keyword>
<evidence type="ECO:0000259" key="2">
    <source>
        <dbReference type="PROSITE" id="PS51762"/>
    </source>
</evidence>
<dbReference type="RefSeq" id="XP_064672109.1">
    <property type="nucleotide sequence ID" value="XM_064811280.1"/>
</dbReference>
<dbReference type="GeneID" id="89935405"/>
<sequence>MPQSYEVGNHSSPWNPRTWSRRVWTILITAIVVIVIVVVATVVGVNATRNNNNGPSGPDPNRYPNYTRLDYTLADTYSGTTFFDKFNYFATWDPAGGFVHYVDPEYDARYNLTVATASSAIVKVDTTVGPDSEPDASTGRFSVRLESKAQYGPGLFLFDVKHTPYGCATWPALWLADPNNWPQNGEIDILESVNQATTGTMVALHTTAGCTMENIRREMTGAAGQADCHNATNGNTGCVVNGPPATFGKEFNDAGGGLVALEWRNEGIRTWVFARDKAPLKLDGTTAANPKPDPSTWGPPLADFPSTTCDVAAHFRNQSIIVNIDLCGYLTEAVWGSSGCSPSTCQEFVANNPSAFTDAYWEFGAFHVYRVQ</sequence>